<evidence type="ECO:0000256" key="1">
    <source>
        <dbReference type="SAM" id="MobiDB-lite"/>
    </source>
</evidence>
<feature type="domain" description="Protein furry C-terminal" evidence="2">
    <location>
        <begin position="250"/>
        <end position="520"/>
    </location>
</feature>
<protein>
    <submittedName>
        <fullName evidence="4">Ras-GEF domain-containing protein</fullName>
    </submittedName>
</protein>
<feature type="compositionally biased region" description="Low complexity" evidence="1">
    <location>
        <begin position="227"/>
        <end position="252"/>
    </location>
</feature>
<keyword evidence="3" id="KW-1185">Reference proteome</keyword>
<dbReference type="InterPro" id="IPR039867">
    <property type="entry name" value="Furry/Tao3/Mor2"/>
</dbReference>
<sequence length="585" mass="64076">LEEDLRAKVSFQVVRSISRHVQGVNWREAARVYKVIVEQWQNAERDNPTNGGSSFGFEFELSLVSAEPSSSGLSPPSPRKAVPSSESNSGNTIGSVRKQMPPHLRVRDRLVGLLSASGLRVGLPSAVSVVFSQSELGSTATSTERICTSSQEVASTTSLPDPSASITDSFPRVFKEFDFLEAEHDSVSETADSCFGWLSTMRPRSIGGDEPAHDDDVDVDEDEDSESAQAASEGGGASTSRLSRTSVSSDRTPCPSEVDEEDNEADDGFGDVSPQTAAMQIQDRVSPASSVSRDVLEKRPGDRLNGVDEESIDGSSFCCRSRTSIGEFYSTKTTPTTPVYIQCPHHLDGKVDSTWISIVGELQDDSEGELTAYATLLFTQLFRSCCGRVASLLRDAMHIFSSRPLARTFSHAQDVLTVVADCPFLFVTAQYLRCSGILPRLKLSLFELREHWETFNERKEQNIRLLNSVKSAYKLNALVGSASSLTTNSEMELGKLLSKLFFQLMLMSDSLNDMVRLVNDSPGAQAYTLSPAILDHQRELLVCMADLPPHDIQPSLRPEHSGDSLVLLMTNKRYGQALVTVRQLR</sequence>
<evidence type="ECO:0000259" key="2">
    <source>
        <dbReference type="Pfam" id="PF19421"/>
    </source>
</evidence>
<feature type="compositionally biased region" description="Acidic residues" evidence="1">
    <location>
        <begin position="212"/>
        <end position="226"/>
    </location>
</feature>
<dbReference type="PANTHER" id="PTHR12295:SF30">
    <property type="entry name" value="PROTEIN FURRY"/>
    <property type="match status" value="1"/>
</dbReference>
<dbReference type="GO" id="GO:0005938">
    <property type="term" value="C:cell cortex"/>
    <property type="evidence" value="ECO:0007669"/>
    <property type="project" value="TreeGrafter"/>
</dbReference>
<feature type="region of interest" description="Disordered" evidence="1">
    <location>
        <begin position="68"/>
        <end position="101"/>
    </location>
</feature>
<dbReference type="AlphaFoldDB" id="A0A183GNA8"/>
<dbReference type="GO" id="GO:0000902">
    <property type="term" value="P:cell morphogenesis"/>
    <property type="evidence" value="ECO:0007669"/>
    <property type="project" value="InterPro"/>
</dbReference>
<organism evidence="3 4">
    <name type="scientific">Heligmosomoides polygyrus</name>
    <name type="common">Parasitic roundworm</name>
    <dbReference type="NCBI Taxonomy" id="6339"/>
    <lineage>
        <taxon>Eukaryota</taxon>
        <taxon>Metazoa</taxon>
        <taxon>Ecdysozoa</taxon>
        <taxon>Nematoda</taxon>
        <taxon>Chromadorea</taxon>
        <taxon>Rhabditida</taxon>
        <taxon>Rhabditina</taxon>
        <taxon>Rhabditomorpha</taxon>
        <taxon>Strongyloidea</taxon>
        <taxon>Heligmosomidae</taxon>
        <taxon>Heligmosomoides</taxon>
    </lineage>
</organism>
<dbReference type="InterPro" id="IPR045842">
    <property type="entry name" value="Fry_C"/>
</dbReference>
<feature type="compositionally biased region" description="Polar residues" evidence="1">
    <location>
        <begin position="84"/>
        <end position="94"/>
    </location>
</feature>
<name>A0A183GNA8_HELPZ</name>
<evidence type="ECO:0000313" key="4">
    <source>
        <dbReference type="WBParaSite" id="HPBE_0002417801-mRNA-1"/>
    </source>
</evidence>
<feature type="region of interest" description="Disordered" evidence="1">
    <location>
        <begin position="140"/>
        <end position="166"/>
    </location>
</feature>
<dbReference type="GO" id="GO:0030427">
    <property type="term" value="C:site of polarized growth"/>
    <property type="evidence" value="ECO:0007669"/>
    <property type="project" value="TreeGrafter"/>
</dbReference>
<evidence type="ECO:0000313" key="3">
    <source>
        <dbReference type="Proteomes" id="UP000050761"/>
    </source>
</evidence>
<dbReference type="GO" id="GO:0031175">
    <property type="term" value="P:neuron projection development"/>
    <property type="evidence" value="ECO:0007669"/>
    <property type="project" value="TreeGrafter"/>
</dbReference>
<accession>A0A183GNA8</accession>
<dbReference type="WBParaSite" id="HPBE_0002417801-mRNA-1">
    <property type="protein sequence ID" value="HPBE_0002417801-mRNA-1"/>
    <property type="gene ID" value="HPBE_0002417801"/>
</dbReference>
<dbReference type="PANTHER" id="PTHR12295">
    <property type="entry name" value="FURRY-RELATED"/>
    <property type="match status" value="1"/>
</dbReference>
<proteinExistence type="predicted"/>
<reference evidence="4" key="1">
    <citation type="submission" date="2019-09" db="UniProtKB">
        <authorList>
            <consortium name="WormBaseParasite"/>
        </authorList>
    </citation>
    <scope>IDENTIFICATION</scope>
</reference>
<feature type="compositionally biased region" description="Acidic residues" evidence="1">
    <location>
        <begin position="257"/>
        <end position="269"/>
    </location>
</feature>
<feature type="compositionally biased region" description="Basic and acidic residues" evidence="1">
    <location>
        <begin position="294"/>
        <end position="306"/>
    </location>
</feature>
<dbReference type="Pfam" id="PF19421">
    <property type="entry name" value="Fry_C"/>
    <property type="match status" value="2"/>
</dbReference>
<feature type="region of interest" description="Disordered" evidence="1">
    <location>
        <begin position="203"/>
        <end position="307"/>
    </location>
</feature>
<feature type="domain" description="Protein furry C-terminal" evidence="2">
    <location>
        <begin position="84"/>
        <end position="207"/>
    </location>
</feature>
<dbReference type="Proteomes" id="UP000050761">
    <property type="component" value="Unassembled WGS sequence"/>
</dbReference>